<organism evidence="6 7">
    <name type="scientific">Cloacibacillus porcorum</name>
    <dbReference type="NCBI Taxonomy" id="1197717"/>
    <lineage>
        <taxon>Bacteria</taxon>
        <taxon>Thermotogati</taxon>
        <taxon>Synergistota</taxon>
        <taxon>Synergistia</taxon>
        <taxon>Synergistales</taxon>
        <taxon>Synergistaceae</taxon>
        <taxon>Cloacibacillus</taxon>
    </lineage>
</organism>
<accession>A0A1B2I9B8</accession>
<dbReference type="Pfam" id="PF00126">
    <property type="entry name" value="HTH_1"/>
    <property type="match status" value="1"/>
</dbReference>
<reference evidence="6" key="1">
    <citation type="submission" date="2016-08" db="EMBL/GenBank/DDBJ databases">
        <title>Complete genome of Cloacibacillus porcorum.</title>
        <authorList>
            <person name="Looft T."/>
            <person name="Bayles D.O."/>
            <person name="Alt D.P."/>
        </authorList>
    </citation>
    <scope>NUCLEOTIDE SEQUENCE [LARGE SCALE GENOMIC DNA]</scope>
    <source>
        <strain evidence="6">CL-84</strain>
    </source>
</reference>
<evidence type="ECO:0000256" key="2">
    <source>
        <dbReference type="ARBA" id="ARBA00023015"/>
    </source>
</evidence>
<dbReference type="InterPro" id="IPR005119">
    <property type="entry name" value="LysR_subst-bd"/>
</dbReference>
<dbReference type="PANTHER" id="PTHR30126">
    <property type="entry name" value="HTH-TYPE TRANSCRIPTIONAL REGULATOR"/>
    <property type="match status" value="1"/>
</dbReference>
<dbReference type="InterPro" id="IPR000847">
    <property type="entry name" value="LysR_HTH_N"/>
</dbReference>
<dbReference type="Gene3D" id="1.10.10.10">
    <property type="entry name" value="Winged helix-like DNA-binding domain superfamily/Winged helix DNA-binding domain"/>
    <property type="match status" value="1"/>
</dbReference>
<dbReference type="PRINTS" id="PR00039">
    <property type="entry name" value="HTHLYSR"/>
</dbReference>
<dbReference type="SUPFAM" id="SSF53850">
    <property type="entry name" value="Periplasmic binding protein-like II"/>
    <property type="match status" value="1"/>
</dbReference>
<evidence type="ECO:0000259" key="5">
    <source>
        <dbReference type="PROSITE" id="PS50931"/>
    </source>
</evidence>
<dbReference type="KEGG" id="cpor:BED41_05295"/>
<feature type="domain" description="HTH lysR-type" evidence="5">
    <location>
        <begin position="1"/>
        <end position="58"/>
    </location>
</feature>
<dbReference type="OrthoDB" id="2140at2"/>
<keyword evidence="3" id="KW-0238">DNA-binding</keyword>
<dbReference type="STRING" id="1197717.BED41_05295"/>
<sequence length="296" mass="32060">MSLRHYEIFKTVAETGNFTKAAAKLYITQSAVSHAVRELEERAGTALFDRLARRVRLTRCGELLLAELLPLLAACGSLEGRIAGLEGEAPIGVVSSITIAAFWLPGILRRFAKRWPRLRVNVEVVSAANAVERLRGGGADLALVEGAPPHGAFICSAFAACRLKIVCAPGYLPAGTRLSVKEFCAERLLLRERGSAIRDVLDGALLAVGYEARPLWTSVNSLALIEAAKAGLGVAILPGELLEAALSEKRLTEIEVEGLSLRNGFFSVRHRDKYLTEPLRELLSLIEECGKAEISY</sequence>
<dbReference type="GO" id="GO:0000976">
    <property type="term" value="F:transcription cis-regulatory region binding"/>
    <property type="evidence" value="ECO:0007669"/>
    <property type="project" value="TreeGrafter"/>
</dbReference>
<dbReference type="Proteomes" id="UP000093044">
    <property type="component" value="Chromosome"/>
</dbReference>
<keyword evidence="7" id="KW-1185">Reference proteome</keyword>
<evidence type="ECO:0000313" key="6">
    <source>
        <dbReference type="EMBL" id="ANZ46578.1"/>
    </source>
</evidence>
<dbReference type="PANTHER" id="PTHR30126:SF91">
    <property type="entry name" value="LYSR FAMILY TRANSCRIPTIONAL REGULATOR"/>
    <property type="match status" value="1"/>
</dbReference>
<keyword evidence="4" id="KW-0804">Transcription</keyword>
<dbReference type="AlphaFoldDB" id="A0A1B2I9B8"/>
<evidence type="ECO:0000256" key="3">
    <source>
        <dbReference type="ARBA" id="ARBA00023125"/>
    </source>
</evidence>
<protein>
    <submittedName>
        <fullName evidence="6">Transcriptional regulator</fullName>
    </submittedName>
</protein>
<evidence type="ECO:0000313" key="7">
    <source>
        <dbReference type="Proteomes" id="UP000093044"/>
    </source>
</evidence>
<gene>
    <name evidence="6" type="ORF">BED41_05295</name>
</gene>
<dbReference type="InterPro" id="IPR036388">
    <property type="entry name" value="WH-like_DNA-bd_sf"/>
</dbReference>
<dbReference type="InterPro" id="IPR036390">
    <property type="entry name" value="WH_DNA-bd_sf"/>
</dbReference>
<name>A0A1B2I9B8_9BACT</name>
<dbReference type="SUPFAM" id="SSF46785">
    <property type="entry name" value="Winged helix' DNA-binding domain"/>
    <property type="match status" value="1"/>
</dbReference>
<evidence type="ECO:0000256" key="1">
    <source>
        <dbReference type="ARBA" id="ARBA00009437"/>
    </source>
</evidence>
<comment type="similarity">
    <text evidence="1">Belongs to the LysR transcriptional regulatory family.</text>
</comment>
<dbReference type="Pfam" id="PF03466">
    <property type="entry name" value="LysR_substrate"/>
    <property type="match status" value="1"/>
</dbReference>
<keyword evidence="2" id="KW-0805">Transcription regulation</keyword>
<dbReference type="PROSITE" id="PS50931">
    <property type="entry name" value="HTH_LYSR"/>
    <property type="match status" value="1"/>
</dbReference>
<dbReference type="EMBL" id="CP016757">
    <property type="protein sequence ID" value="ANZ46578.1"/>
    <property type="molecule type" value="Genomic_DNA"/>
</dbReference>
<dbReference type="FunFam" id="1.10.10.10:FF:000001">
    <property type="entry name" value="LysR family transcriptional regulator"/>
    <property type="match status" value="1"/>
</dbReference>
<proteinExistence type="inferred from homology"/>
<dbReference type="Gene3D" id="3.40.190.290">
    <property type="match status" value="1"/>
</dbReference>
<evidence type="ECO:0000256" key="4">
    <source>
        <dbReference type="ARBA" id="ARBA00023163"/>
    </source>
</evidence>
<dbReference type="GO" id="GO:0003700">
    <property type="term" value="F:DNA-binding transcription factor activity"/>
    <property type="evidence" value="ECO:0007669"/>
    <property type="project" value="InterPro"/>
</dbReference>